<gene>
    <name evidence="1" type="ORF">V5799_023750</name>
</gene>
<dbReference type="AlphaFoldDB" id="A0AAQ4FIB6"/>
<name>A0AAQ4FIB6_AMBAM</name>
<keyword evidence="2" id="KW-1185">Reference proteome</keyword>
<dbReference type="EMBL" id="JARKHS020002726">
    <property type="protein sequence ID" value="KAK8786475.1"/>
    <property type="molecule type" value="Genomic_DNA"/>
</dbReference>
<sequence>MLIEEREGQKVTAAIKSLLDHGVSCRKMSSFAACTLLLFLSAASTNARFGKLRSICLAQSTFTSKNERGMYL</sequence>
<reference evidence="1 2" key="1">
    <citation type="journal article" date="2023" name="Arcadia Sci">
        <title>De novo assembly of a long-read Amblyomma americanum tick genome.</title>
        <authorList>
            <person name="Chou S."/>
            <person name="Poskanzer K.E."/>
            <person name="Rollins M."/>
            <person name="Thuy-Boun P.S."/>
        </authorList>
    </citation>
    <scope>NUCLEOTIDE SEQUENCE [LARGE SCALE GENOMIC DNA]</scope>
    <source>
        <strain evidence="1">F_SG_1</strain>
        <tissue evidence="1">Salivary glands</tissue>
    </source>
</reference>
<accession>A0AAQ4FIB6</accession>
<organism evidence="1 2">
    <name type="scientific">Amblyomma americanum</name>
    <name type="common">Lone star tick</name>
    <dbReference type="NCBI Taxonomy" id="6943"/>
    <lineage>
        <taxon>Eukaryota</taxon>
        <taxon>Metazoa</taxon>
        <taxon>Ecdysozoa</taxon>
        <taxon>Arthropoda</taxon>
        <taxon>Chelicerata</taxon>
        <taxon>Arachnida</taxon>
        <taxon>Acari</taxon>
        <taxon>Parasitiformes</taxon>
        <taxon>Ixodida</taxon>
        <taxon>Ixodoidea</taxon>
        <taxon>Ixodidae</taxon>
        <taxon>Amblyomminae</taxon>
        <taxon>Amblyomma</taxon>
    </lineage>
</organism>
<evidence type="ECO:0000313" key="1">
    <source>
        <dbReference type="EMBL" id="KAK8786475.1"/>
    </source>
</evidence>
<comment type="caution">
    <text evidence="1">The sequence shown here is derived from an EMBL/GenBank/DDBJ whole genome shotgun (WGS) entry which is preliminary data.</text>
</comment>
<dbReference type="Proteomes" id="UP001321473">
    <property type="component" value="Unassembled WGS sequence"/>
</dbReference>
<evidence type="ECO:0000313" key="2">
    <source>
        <dbReference type="Proteomes" id="UP001321473"/>
    </source>
</evidence>
<protein>
    <submittedName>
        <fullName evidence="1">Uncharacterized protein</fullName>
    </submittedName>
</protein>
<proteinExistence type="predicted"/>